<dbReference type="SUPFAM" id="SSF52540">
    <property type="entry name" value="P-loop containing nucleoside triphosphate hydrolases"/>
    <property type="match status" value="1"/>
</dbReference>
<dbReference type="Proteomes" id="UP000186112">
    <property type="component" value="Unassembled WGS sequence"/>
</dbReference>
<proteinExistence type="predicted"/>
<protein>
    <submittedName>
        <fullName evidence="4">ABC transporter ATP-binding protein YtrB</fullName>
    </submittedName>
</protein>
<gene>
    <name evidence="4" type="primary">ytrB_1</name>
    <name evidence="4" type="ORF">TICRE_08530</name>
</gene>
<dbReference type="GO" id="GO:0016887">
    <property type="term" value="F:ATP hydrolysis activity"/>
    <property type="evidence" value="ECO:0007669"/>
    <property type="project" value="InterPro"/>
</dbReference>
<dbReference type="PROSITE" id="PS50893">
    <property type="entry name" value="ABC_TRANSPORTER_2"/>
    <property type="match status" value="1"/>
</dbReference>
<dbReference type="CDD" id="cd03230">
    <property type="entry name" value="ABC_DR_subfamily_A"/>
    <property type="match status" value="1"/>
</dbReference>
<keyword evidence="2 4" id="KW-0067">ATP-binding</keyword>
<dbReference type="InterPro" id="IPR003439">
    <property type="entry name" value="ABC_transporter-like_ATP-bd"/>
</dbReference>
<reference evidence="4 5" key="1">
    <citation type="submission" date="2016-02" db="EMBL/GenBank/DDBJ databases">
        <title>Genome sequence of Tissierella creatinophila DSM 6911.</title>
        <authorList>
            <person name="Poehlein A."/>
            <person name="Daniel R."/>
        </authorList>
    </citation>
    <scope>NUCLEOTIDE SEQUENCE [LARGE SCALE GENOMIC DNA]</scope>
    <source>
        <strain evidence="4 5">DSM 6911</strain>
    </source>
</reference>
<accession>A0A1U7M761</accession>
<dbReference type="GO" id="GO:0005524">
    <property type="term" value="F:ATP binding"/>
    <property type="evidence" value="ECO:0007669"/>
    <property type="project" value="UniProtKB-KW"/>
</dbReference>
<evidence type="ECO:0000259" key="3">
    <source>
        <dbReference type="PROSITE" id="PS50893"/>
    </source>
</evidence>
<name>A0A1U7M761_TISCR</name>
<dbReference type="EMBL" id="LTDM01000011">
    <property type="protein sequence ID" value="OLS03152.1"/>
    <property type="molecule type" value="Genomic_DNA"/>
</dbReference>
<dbReference type="Gene3D" id="3.40.50.300">
    <property type="entry name" value="P-loop containing nucleotide triphosphate hydrolases"/>
    <property type="match status" value="1"/>
</dbReference>
<evidence type="ECO:0000313" key="5">
    <source>
        <dbReference type="Proteomes" id="UP000186112"/>
    </source>
</evidence>
<organism evidence="4 5">
    <name type="scientific">Tissierella creatinophila DSM 6911</name>
    <dbReference type="NCBI Taxonomy" id="1123403"/>
    <lineage>
        <taxon>Bacteria</taxon>
        <taxon>Bacillati</taxon>
        <taxon>Bacillota</taxon>
        <taxon>Tissierellia</taxon>
        <taxon>Tissierellales</taxon>
        <taxon>Tissierellaceae</taxon>
        <taxon>Tissierella</taxon>
    </lineage>
</organism>
<dbReference type="InterPro" id="IPR003593">
    <property type="entry name" value="AAA+_ATPase"/>
</dbReference>
<feature type="domain" description="ABC transporter" evidence="3">
    <location>
        <begin position="2"/>
        <end position="227"/>
    </location>
</feature>
<keyword evidence="1" id="KW-0547">Nucleotide-binding</keyword>
<dbReference type="RefSeq" id="WP_075725476.1">
    <property type="nucleotide sequence ID" value="NZ_LTDM01000011.1"/>
</dbReference>
<sequence>MIEIKNLNKAYGSTKVLSNINLKLEENKIYGLLGRNGVGKTTLLNIMSNVIRANSGEALLNGENIHENSKVLENIAIVRESGFGIEDIKVKKILKAAKTLYKNWDEEYMKFLIKEFDLNIKKNYSKLSRGNKTIVGLIIGLASRAPLTLFDEPSLGLDASYRYKFYNLLLQDVEKNPRTVIISTHLIDEVTHLFEEVIILKNQKVYLKEEVESLMGKAYFLSGKLEKIEPIIKGKNIISKEEFGTITIVGVFDCLTKEEKDNLKEKGIEISAIPLQKLFVLLTEKESVEGII</sequence>
<evidence type="ECO:0000256" key="2">
    <source>
        <dbReference type="ARBA" id="ARBA00022840"/>
    </source>
</evidence>
<comment type="caution">
    <text evidence="4">The sequence shown here is derived from an EMBL/GenBank/DDBJ whole genome shotgun (WGS) entry which is preliminary data.</text>
</comment>
<dbReference type="InterPro" id="IPR027417">
    <property type="entry name" value="P-loop_NTPase"/>
</dbReference>
<dbReference type="AlphaFoldDB" id="A0A1U7M761"/>
<dbReference type="Pfam" id="PF00005">
    <property type="entry name" value="ABC_tran"/>
    <property type="match status" value="1"/>
</dbReference>
<dbReference type="PANTHER" id="PTHR43158:SF5">
    <property type="entry name" value="ABC TRANSPORTER, ATP-BINDING PROTEIN"/>
    <property type="match status" value="1"/>
</dbReference>
<dbReference type="PANTHER" id="PTHR43158">
    <property type="entry name" value="SKFA PEPTIDE EXPORT ATP-BINDING PROTEIN SKFE"/>
    <property type="match status" value="1"/>
</dbReference>
<dbReference type="OrthoDB" id="9804819at2"/>
<evidence type="ECO:0000313" key="4">
    <source>
        <dbReference type="EMBL" id="OLS03152.1"/>
    </source>
</evidence>
<evidence type="ECO:0000256" key="1">
    <source>
        <dbReference type="ARBA" id="ARBA00022741"/>
    </source>
</evidence>
<dbReference type="SMART" id="SM00382">
    <property type="entry name" value="AAA"/>
    <property type="match status" value="1"/>
</dbReference>
<keyword evidence="5" id="KW-1185">Reference proteome</keyword>